<dbReference type="Proteomes" id="UP000622707">
    <property type="component" value="Unassembled WGS sequence"/>
</dbReference>
<name>A0ABS1JW48_9BURK</name>
<evidence type="ECO:0000313" key="2">
    <source>
        <dbReference type="Proteomes" id="UP000622707"/>
    </source>
</evidence>
<sequence>MGQGAAAIWVLLGARHGDNQQLLAIAQALGLPYRVIQLQFNAAAALAPVLLGATRLSWRTRDAEPLQAPWPPVVLAAGRRSVPAARWIQRQSSGRTRLVHVNRPWAPLSWFDLVVSTPQYALPQRENVLVNRLPFVPGEPARAVALPASLQQHAAAMPRPWTLVMVGGNSRPYVLDGSAAIALAQRVNEQVRSSGGSAWVLGSPRTPATAMDRIERALEIPAQVVRWGRAENPYAALRRTADRFIVTMDSAAMLTEALLSGRPVLPFALPARPDWRWRLASTWRAAAERAPASLLARSFDALQDLGWLSSTRDVGLLVRGLEAAGVFDGQGRAPELARQERQATVTRIRRLIDAS</sequence>
<proteinExistence type="predicted"/>
<dbReference type="Pfam" id="PF06258">
    <property type="entry name" value="Mito_fiss_Elm1"/>
    <property type="match status" value="1"/>
</dbReference>
<reference evidence="1 2" key="1">
    <citation type="journal article" date="2017" name="Int. J. Syst. Evol. Microbiol.">
        <title>Ramlibacter alkalitolerans sp. nov., alkali-tolerant bacterium isolated from soil of ginseng.</title>
        <authorList>
            <person name="Lee D.H."/>
            <person name="Cha C.J."/>
        </authorList>
    </citation>
    <scope>NUCLEOTIDE SEQUENCE [LARGE SCALE GENOMIC DNA]</scope>
    <source>
        <strain evidence="1 2">KACC 19305</strain>
    </source>
</reference>
<organism evidence="1 2">
    <name type="scientific">Ramlibacter alkalitolerans</name>
    <dbReference type="NCBI Taxonomy" id="2039631"/>
    <lineage>
        <taxon>Bacteria</taxon>
        <taxon>Pseudomonadati</taxon>
        <taxon>Pseudomonadota</taxon>
        <taxon>Betaproteobacteria</taxon>
        <taxon>Burkholderiales</taxon>
        <taxon>Comamonadaceae</taxon>
        <taxon>Ramlibacter</taxon>
    </lineage>
</organism>
<protein>
    <submittedName>
        <fullName evidence="1">Mitochondrial fission ELM1 family protein</fullName>
    </submittedName>
</protein>
<evidence type="ECO:0000313" key="1">
    <source>
        <dbReference type="EMBL" id="MBL0428493.1"/>
    </source>
</evidence>
<dbReference type="EMBL" id="JAEQND010000019">
    <property type="protein sequence ID" value="MBL0428493.1"/>
    <property type="molecule type" value="Genomic_DNA"/>
</dbReference>
<dbReference type="RefSeq" id="WP_201693139.1">
    <property type="nucleotide sequence ID" value="NZ_JAEQND010000019.1"/>
</dbReference>
<gene>
    <name evidence="1" type="ORF">JI746_25535</name>
</gene>
<comment type="caution">
    <text evidence="1">The sequence shown here is derived from an EMBL/GenBank/DDBJ whole genome shotgun (WGS) entry which is preliminary data.</text>
</comment>
<accession>A0ABS1JW48</accession>
<keyword evidence="2" id="KW-1185">Reference proteome</keyword>
<dbReference type="InterPro" id="IPR009367">
    <property type="entry name" value="Elm1-like"/>
</dbReference>